<dbReference type="Proteomes" id="UP000694941">
    <property type="component" value="Unplaced"/>
</dbReference>
<keyword evidence="1" id="KW-0862">Zinc</keyword>
<gene>
    <name evidence="5 6 7" type="primary">LOC106462645</name>
</gene>
<keyword evidence="1" id="KW-0863">Zinc-finger</keyword>
<keyword evidence="1" id="KW-0479">Metal-binding</keyword>
<feature type="domain" description="C2H2-type" evidence="3">
    <location>
        <begin position="569"/>
        <end position="596"/>
    </location>
</feature>
<dbReference type="RefSeq" id="XP_022245668.1">
    <property type="nucleotide sequence ID" value="XM_022389960.1"/>
</dbReference>
<reference evidence="5 6" key="1">
    <citation type="submission" date="2025-05" db="UniProtKB">
        <authorList>
            <consortium name="RefSeq"/>
        </authorList>
    </citation>
    <scope>IDENTIFICATION</scope>
    <source>
        <tissue evidence="5 6">Muscle</tissue>
    </source>
</reference>
<protein>
    <submittedName>
        <fullName evidence="5 6">Zinc finger protein 800-like</fullName>
    </submittedName>
</protein>
<evidence type="ECO:0000256" key="2">
    <source>
        <dbReference type="SAM" id="MobiDB-lite"/>
    </source>
</evidence>
<name>A0ABM1SPW1_LIMPO</name>
<evidence type="ECO:0000313" key="4">
    <source>
        <dbReference type="Proteomes" id="UP000694941"/>
    </source>
</evidence>
<evidence type="ECO:0000259" key="3">
    <source>
        <dbReference type="PROSITE" id="PS50157"/>
    </source>
</evidence>
<proteinExistence type="predicted"/>
<accession>A0ABM1SPW1</accession>
<dbReference type="GeneID" id="106462645"/>
<dbReference type="InterPro" id="IPR013087">
    <property type="entry name" value="Znf_C2H2_type"/>
</dbReference>
<evidence type="ECO:0000313" key="7">
    <source>
        <dbReference type="RefSeq" id="XP_022245669.1"/>
    </source>
</evidence>
<evidence type="ECO:0000313" key="6">
    <source>
        <dbReference type="RefSeq" id="XP_022245668.1"/>
    </source>
</evidence>
<dbReference type="SMART" id="SM00355">
    <property type="entry name" value="ZnF_C2H2"/>
    <property type="match status" value="6"/>
</dbReference>
<feature type="compositionally biased region" description="Polar residues" evidence="2">
    <location>
        <begin position="724"/>
        <end position="740"/>
    </location>
</feature>
<feature type="region of interest" description="Disordered" evidence="2">
    <location>
        <begin position="418"/>
        <end position="440"/>
    </location>
</feature>
<dbReference type="SUPFAM" id="SSF57667">
    <property type="entry name" value="beta-beta-alpha zinc fingers"/>
    <property type="match status" value="2"/>
</dbReference>
<organism evidence="4 5">
    <name type="scientific">Limulus polyphemus</name>
    <name type="common">Atlantic horseshoe crab</name>
    <dbReference type="NCBI Taxonomy" id="6850"/>
    <lineage>
        <taxon>Eukaryota</taxon>
        <taxon>Metazoa</taxon>
        <taxon>Ecdysozoa</taxon>
        <taxon>Arthropoda</taxon>
        <taxon>Chelicerata</taxon>
        <taxon>Merostomata</taxon>
        <taxon>Xiphosura</taxon>
        <taxon>Limulidae</taxon>
        <taxon>Limulus</taxon>
    </lineage>
</organism>
<dbReference type="PROSITE" id="PS00028">
    <property type="entry name" value="ZINC_FINGER_C2H2_1"/>
    <property type="match status" value="3"/>
</dbReference>
<sequence length="796" mass="89769">MEPKKVFTNDNRSSRDFQSVGCGRELCCGSTHNGIDHSVATVAKDDFPENTQSTDYRAVTATKECFSKTANSEVDHDAKEKPKESNFLNIFDHLDHSVLQTPFTIGVPSVPRVLQYLKNGTQEVKDVILNECNLIYECKVCHSLFRSLANLLAHKRFYCKKFSNESFVRIDKKTSPSVPDKSVNKRSSLDAHSVQGSDDTSPSHLDCSSSVQTEENKERYVQRDLTNTPIVRESSFYIDSLQKGLKKNAGYEEVAVDLKPIEGNSNAVFQVITSSHIDIKTNNEMPRGEQGIVQVTPEKTTEDKLTLAEDCMPDELPPSGAPFSRAKRLGGRSDCNIKTLTCLRCRTRYTSLKTLNLHMMTVHAQKRTYFPCPFCETTFVQMWGVTRHLMTVHKKTKGQVDRLRGRIKRRAFVKKIETDTSGTDMESGQQSKNSQEINSPESDLRHNLKYFKKQSQTNRNFQFHHCSKCWRVFGRQSSRISHEKFCFFSPKKTKKKLTSEKDSTEILANARENVRLKLNKTITKKNLITKRQKKIVRTPKNGVLSCCLTQIQHPDLEEKVLALIDSDTLTCQKCNRRFSTFSNLRRHVAIHVGWRRFKCKHCSYQAYNRSDCRNHVKRIHLGLGAATAKVERMIVDLPTLNATSIKLENETSPNSAGHVTTPPSLQVSSAKSKKKISGRTEMVKPDKKNSTSNGSGSEKYRNRRSKSNSSSRSSSLTPKTSPSDGSFNHNSCFSRHSSPSAPFYEPSSISTLVTRAGVYPKKCRVVFASKMGTSTSRTERMSDLSTQHSSASSGKD</sequence>
<evidence type="ECO:0000313" key="5">
    <source>
        <dbReference type="RefSeq" id="XP_022245667.1"/>
    </source>
</evidence>
<dbReference type="InterPro" id="IPR036236">
    <property type="entry name" value="Znf_C2H2_sf"/>
</dbReference>
<feature type="domain" description="C2H2-type" evidence="3">
    <location>
        <begin position="370"/>
        <end position="398"/>
    </location>
</feature>
<feature type="region of interest" description="Disordered" evidence="2">
    <location>
        <begin position="173"/>
        <end position="224"/>
    </location>
</feature>
<feature type="region of interest" description="Disordered" evidence="2">
    <location>
        <begin position="770"/>
        <end position="796"/>
    </location>
</feature>
<feature type="compositionally biased region" description="Polar residues" evidence="2">
    <location>
        <begin position="648"/>
        <end position="670"/>
    </location>
</feature>
<dbReference type="PANTHER" id="PTHR21020">
    <property type="entry name" value="ZINC FINGER PROTEIN 800"/>
    <property type="match status" value="1"/>
</dbReference>
<dbReference type="PROSITE" id="PS50157">
    <property type="entry name" value="ZINC_FINGER_C2H2_2"/>
    <property type="match status" value="2"/>
</dbReference>
<dbReference type="PANTHER" id="PTHR21020:SF0">
    <property type="entry name" value="ZINC FINGER PROTEIN 800"/>
    <property type="match status" value="1"/>
</dbReference>
<feature type="compositionally biased region" description="Polar residues" evidence="2">
    <location>
        <begin position="783"/>
        <end position="796"/>
    </location>
</feature>
<feature type="compositionally biased region" description="Low complexity" evidence="2">
    <location>
        <begin position="707"/>
        <end position="723"/>
    </location>
</feature>
<evidence type="ECO:0000256" key="1">
    <source>
        <dbReference type="PROSITE-ProRule" id="PRU00042"/>
    </source>
</evidence>
<feature type="region of interest" description="Disordered" evidence="2">
    <location>
        <begin position="648"/>
        <end position="746"/>
    </location>
</feature>
<dbReference type="Gene3D" id="3.30.160.60">
    <property type="entry name" value="Classic Zinc Finger"/>
    <property type="match status" value="2"/>
</dbReference>
<dbReference type="InterPro" id="IPR039149">
    <property type="entry name" value="ZNF800"/>
</dbReference>
<feature type="compositionally biased region" description="Polar residues" evidence="2">
    <location>
        <begin position="194"/>
        <end position="213"/>
    </location>
</feature>
<dbReference type="RefSeq" id="XP_022245667.1">
    <property type="nucleotide sequence ID" value="XM_022389959.1"/>
</dbReference>
<dbReference type="RefSeq" id="XP_022245669.1">
    <property type="nucleotide sequence ID" value="XM_022389961.1"/>
</dbReference>
<dbReference type="Pfam" id="PF00096">
    <property type="entry name" value="zf-C2H2"/>
    <property type="match status" value="1"/>
</dbReference>
<keyword evidence="4" id="KW-1185">Reference proteome</keyword>
<feature type="compositionally biased region" description="Polar residues" evidence="2">
    <location>
        <begin position="419"/>
        <end position="440"/>
    </location>
</feature>